<name>A0A2I0JSQ9_PUNGR</name>
<accession>A0A2I0JSQ9</accession>
<dbReference type="EMBL" id="PGOL01001294">
    <property type="protein sequence ID" value="PKI59338.1"/>
    <property type="molecule type" value="Genomic_DNA"/>
</dbReference>
<evidence type="ECO:0000313" key="1">
    <source>
        <dbReference type="EMBL" id="PKI59338.1"/>
    </source>
</evidence>
<keyword evidence="2" id="KW-1185">Reference proteome</keyword>
<protein>
    <submittedName>
        <fullName evidence="1">Uncharacterized protein</fullName>
    </submittedName>
</protein>
<sequence length="171" mass="19303">MKIYLEQEFSKATLYRPFDIQYEKRLGFATYYITATRVISTVKRIDDLRWAGSISILGLIASNGPRPTASSMMLSRARRHFTPIMILQVGTNGPFDNRKGIPIRGEFHTAGPFRGLVDNLCQNGLFPDWTSIPVRPRIALRYGEGFFIPRPVLEESSRLAGGVNHSCRAKI</sequence>
<gene>
    <name evidence="1" type="ORF">CRG98_020269</name>
</gene>
<organism evidence="1 2">
    <name type="scientific">Punica granatum</name>
    <name type="common">Pomegranate</name>
    <dbReference type="NCBI Taxonomy" id="22663"/>
    <lineage>
        <taxon>Eukaryota</taxon>
        <taxon>Viridiplantae</taxon>
        <taxon>Streptophyta</taxon>
        <taxon>Embryophyta</taxon>
        <taxon>Tracheophyta</taxon>
        <taxon>Spermatophyta</taxon>
        <taxon>Magnoliopsida</taxon>
        <taxon>eudicotyledons</taxon>
        <taxon>Gunneridae</taxon>
        <taxon>Pentapetalae</taxon>
        <taxon>rosids</taxon>
        <taxon>malvids</taxon>
        <taxon>Myrtales</taxon>
        <taxon>Lythraceae</taxon>
        <taxon>Punica</taxon>
    </lineage>
</organism>
<evidence type="ECO:0000313" key="2">
    <source>
        <dbReference type="Proteomes" id="UP000233551"/>
    </source>
</evidence>
<dbReference type="Proteomes" id="UP000233551">
    <property type="component" value="Unassembled WGS sequence"/>
</dbReference>
<dbReference type="AlphaFoldDB" id="A0A2I0JSQ9"/>
<comment type="caution">
    <text evidence="1">The sequence shown here is derived from an EMBL/GenBank/DDBJ whole genome shotgun (WGS) entry which is preliminary data.</text>
</comment>
<reference evidence="1 2" key="1">
    <citation type="submission" date="2017-11" db="EMBL/GenBank/DDBJ databases">
        <title>De-novo sequencing of pomegranate (Punica granatum L.) genome.</title>
        <authorList>
            <person name="Akparov Z."/>
            <person name="Amiraslanov A."/>
            <person name="Hajiyeva S."/>
            <person name="Abbasov M."/>
            <person name="Kaur K."/>
            <person name="Hamwieh A."/>
            <person name="Solovyev V."/>
            <person name="Salamov A."/>
            <person name="Braich B."/>
            <person name="Kosarev P."/>
            <person name="Mahmoud A."/>
            <person name="Hajiyev E."/>
            <person name="Babayeva S."/>
            <person name="Izzatullayeva V."/>
            <person name="Mammadov A."/>
            <person name="Mammadov A."/>
            <person name="Sharifova S."/>
            <person name="Ojaghi J."/>
            <person name="Eynullazada K."/>
            <person name="Bayramov B."/>
            <person name="Abdulazimova A."/>
            <person name="Shahmuradov I."/>
        </authorList>
    </citation>
    <scope>NUCLEOTIDE SEQUENCE [LARGE SCALE GENOMIC DNA]</scope>
    <source>
        <strain evidence="2">cv. AG2017</strain>
        <tissue evidence="1">Leaf</tissue>
    </source>
</reference>
<proteinExistence type="predicted"/>